<evidence type="ECO:0000256" key="2">
    <source>
        <dbReference type="ARBA" id="ARBA00012669"/>
    </source>
</evidence>
<evidence type="ECO:0000256" key="6">
    <source>
        <dbReference type="ARBA" id="ARBA00022679"/>
    </source>
</evidence>
<comment type="pathway">
    <text evidence="1 10">Cofactor biosynthesis; NAD(+) biosynthesis; quinolinate from iminoaspartate: step 1/1.</text>
</comment>
<dbReference type="InterPro" id="IPR023066">
    <property type="entry name" value="Quinolinate_synth_type2"/>
</dbReference>
<evidence type="ECO:0000256" key="9">
    <source>
        <dbReference type="ARBA" id="ARBA00023014"/>
    </source>
</evidence>
<dbReference type="Gene3D" id="3.40.50.10800">
    <property type="entry name" value="NadA-like"/>
    <property type="match status" value="3"/>
</dbReference>
<dbReference type="AlphaFoldDB" id="A0AAU9DCT8"/>
<dbReference type="GO" id="GO:0034628">
    <property type="term" value="P:'de novo' NAD+ biosynthetic process from L-aspartate"/>
    <property type="evidence" value="ECO:0007669"/>
    <property type="project" value="TreeGrafter"/>
</dbReference>
<dbReference type="InterPro" id="IPR003473">
    <property type="entry name" value="NadA"/>
</dbReference>
<feature type="binding site" evidence="10">
    <location>
        <position position="285"/>
    </location>
    <ligand>
        <name>[4Fe-4S] cluster</name>
        <dbReference type="ChEBI" id="CHEBI:49883"/>
    </ligand>
</feature>
<dbReference type="KEGG" id="fax:FUAX_10970"/>
<dbReference type="PANTHER" id="PTHR30573:SF0">
    <property type="entry name" value="QUINOLINATE SYNTHASE, CHLOROPLASTIC"/>
    <property type="match status" value="1"/>
</dbReference>
<feature type="binding site" evidence="10">
    <location>
        <position position="104"/>
    </location>
    <ligand>
        <name>[4Fe-4S] cluster</name>
        <dbReference type="ChEBI" id="CHEBI:49883"/>
    </ligand>
</feature>
<dbReference type="SUPFAM" id="SSF142754">
    <property type="entry name" value="NadA-like"/>
    <property type="match status" value="1"/>
</dbReference>
<dbReference type="HAMAP" id="MF_00568">
    <property type="entry name" value="NadA_type2"/>
    <property type="match status" value="1"/>
</dbReference>
<evidence type="ECO:0000256" key="10">
    <source>
        <dbReference type="HAMAP-Rule" id="MF_00568"/>
    </source>
</evidence>
<reference evidence="11 12" key="1">
    <citation type="submission" date="2021-12" db="EMBL/GenBank/DDBJ databases">
        <title>Genome sequencing of bacteria with rrn-lacking chromosome and rrn-plasmid.</title>
        <authorList>
            <person name="Anda M."/>
            <person name="Iwasaki W."/>
        </authorList>
    </citation>
    <scope>NUCLEOTIDE SEQUENCE [LARGE SCALE GENOMIC DNA]</scope>
    <source>
        <strain evidence="11 12">DSM 100852</strain>
    </source>
</reference>
<dbReference type="GO" id="GO:0046872">
    <property type="term" value="F:metal ion binding"/>
    <property type="evidence" value="ECO:0007669"/>
    <property type="project" value="UniProtKB-KW"/>
</dbReference>
<keyword evidence="5 10" id="KW-0662">Pyridine nucleotide biosynthesis</keyword>
<name>A0AAU9DCT8_9BACT</name>
<dbReference type="FunFam" id="3.40.50.10800:FF:000003">
    <property type="entry name" value="Quinolinate synthase A"/>
    <property type="match status" value="1"/>
</dbReference>
<comment type="similarity">
    <text evidence="10">Belongs to the quinolinate synthase family. Type 2 subfamily.</text>
</comment>
<feature type="binding site" evidence="10">
    <location>
        <position position="190"/>
    </location>
    <ligand>
        <name>[4Fe-4S] cluster</name>
        <dbReference type="ChEBI" id="CHEBI:49883"/>
    </ligand>
</feature>
<dbReference type="GO" id="GO:0051539">
    <property type="term" value="F:4 iron, 4 sulfur cluster binding"/>
    <property type="evidence" value="ECO:0007669"/>
    <property type="project" value="UniProtKB-KW"/>
</dbReference>
<sequence length="334" mass="37439">MSTVMNSIKEKGYVDQKIDKNIDLVEAIRKLKKEKNAVILGHFYITSELQEISDFVGDSLGLAREASRTDADIIVFLGVHFMGETAKILNPNKKVILPDLNASCSLAESAPADAFKAFKEKYPDHKVLSYINCTADIKALSDVIVTSSNAVQIVESFPKDEKIIFAPDKNLGSYINSLTDREMVLWDGACIVHERYSLEKILKMKEEHLDAEFIAHPECEQPLLIVADYVGSTTALLRYSTEVSKAKKFIVATESGILHQMKKDAPDKTFIPAPSIDATCGCNDCEFMKLNTLEKLYNTLKFELPEIELTDKQIEEAKKPIERMLEISNRLGIK</sequence>
<feature type="binding site" evidence="10">
    <location>
        <position position="147"/>
    </location>
    <ligand>
        <name>iminosuccinate</name>
        <dbReference type="ChEBI" id="CHEBI:77875"/>
    </ligand>
</feature>
<gene>
    <name evidence="10 11" type="primary">nadA</name>
    <name evidence="11" type="ORF">FUAX_10970</name>
</gene>
<dbReference type="NCBIfam" id="TIGR00550">
    <property type="entry name" value="nadA"/>
    <property type="match status" value="1"/>
</dbReference>
<keyword evidence="12" id="KW-1185">Reference proteome</keyword>
<keyword evidence="4 10" id="KW-0963">Cytoplasm</keyword>
<evidence type="ECO:0000256" key="5">
    <source>
        <dbReference type="ARBA" id="ARBA00022642"/>
    </source>
</evidence>
<dbReference type="NCBIfam" id="NF006878">
    <property type="entry name" value="PRK09375.1-2"/>
    <property type="match status" value="1"/>
</dbReference>
<feature type="binding site" evidence="10">
    <location>
        <begin position="130"/>
        <end position="132"/>
    </location>
    <ligand>
        <name>iminosuccinate</name>
        <dbReference type="ChEBI" id="CHEBI:77875"/>
    </ligand>
</feature>
<proteinExistence type="inferred from homology"/>
<feature type="binding site" evidence="10">
    <location>
        <position position="233"/>
    </location>
    <ligand>
        <name>iminosuccinate</name>
        <dbReference type="ChEBI" id="CHEBI:77875"/>
    </ligand>
</feature>
<evidence type="ECO:0000313" key="11">
    <source>
        <dbReference type="EMBL" id="BDD08665.1"/>
    </source>
</evidence>
<dbReference type="EC" id="2.5.1.72" evidence="2 10"/>
<keyword evidence="3 10" id="KW-0004">4Fe-4S</keyword>
<organism evidence="11 12">
    <name type="scientific">Fulvitalea axinellae</name>
    <dbReference type="NCBI Taxonomy" id="1182444"/>
    <lineage>
        <taxon>Bacteria</taxon>
        <taxon>Pseudomonadati</taxon>
        <taxon>Bacteroidota</taxon>
        <taxon>Cytophagia</taxon>
        <taxon>Cytophagales</taxon>
        <taxon>Persicobacteraceae</taxon>
        <taxon>Fulvitalea</taxon>
    </lineage>
</organism>
<evidence type="ECO:0000256" key="3">
    <source>
        <dbReference type="ARBA" id="ARBA00022485"/>
    </source>
</evidence>
<feature type="binding site" evidence="10">
    <location>
        <begin position="216"/>
        <end position="218"/>
    </location>
    <ligand>
        <name>iminosuccinate</name>
        <dbReference type="ChEBI" id="CHEBI:77875"/>
    </ligand>
</feature>
<keyword evidence="8 10" id="KW-0408">Iron</keyword>
<feature type="binding site" evidence="10">
    <location>
        <position position="59"/>
    </location>
    <ligand>
        <name>iminosuccinate</name>
        <dbReference type="ChEBI" id="CHEBI:77875"/>
    </ligand>
</feature>
<dbReference type="InterPro" id="IPR036094">
    <property type="entry name" value="NadA_sf"/>
</dbReference>
<dbReference type="Proteomes" id="UP001348817">
    <property type="component" value="Chromosome"/>
</dbReference>
<comment type="function">
    <text evidence="10">Catalyzes the condensation of iminoaspartate with dihydroxyacetone phosphate to form quinolinate.</text>
</comment>
<dbReference type="GO" id="GO:0005829">
    <property type="term" value="C:cytosol"/>
    <property type="evidence" value="ECO:0007669"/>
    <property type="project" value="TreeGrafter"/>
</dbReference>
<comment type="subcellular location">
    <subcellularLocation>
        <location evidence="10">Cytoplasm</location>
    </subcellularLocation>
</comment>
<comment type="cofactor">
    <cofactor evidence="10">
        <name>[4Fe-4S] cluster</name>
        <dbReference type="ChEBI" id="CHEBI:49883"/>
    </cofactor>
    <text evidence="10">Binds 1 [4Fe-4S] cluster per subunit.</text>
</comment>
<evidence type="ECO:0000256" key="4">
    <source>
        <dbReference type="ARBA" id="ARBA00022490"/>
    </source>
</evidence>
<keyword evidence="6 10" id="KW-0808">Transferase</keyword>
<keyword evidence="9 10" id="KW-0411">Iron-sulfur</keyword>
<evidence type="ECO:0000256" key="1">
    <source>
        <dbReference type="ARBA" id="ARBA00005065"/>
    </source>
</evidence>
<accession>A0AAU9DCT8</accession>
<feature type="binding site" evidence="10">
    <location>
        <position position="42"/>
    </location>
    <ligand>
        <name>iminosuccinate</name>
        <dbReference type="ChEBI" id="CHEBI:77875"/>
    </ligand>
</feature>
<keyword evidence="7 10" id="KW-0479">Metal-binding</keyword>
<dbReference type="PANTHER" id="PTHR30573">
    <property type="entry name" value="QUINOLINATE SYNTHETASE A"/>
    <property type="match status" value="1"/>
</dbReference>
<dbReference type="RefSeq" id="WP_338393910.1">
    <property type="nucleotide sequence ID" value="NZ_AP025314.1"/>
</dbReference>
<evidence type="ECO:0000256" key="8">
    <source>
        <dbReference type="ARBA" id="ARBA00023004"/>
    </source>
</evidence>
<evidence type="ECO:0000313" key="12">
    <source>
        <dbReference type="Proteomes" id="UP001348817"/>
    </source>
</evidence>
<dbReference type="EMBL" id="AP025314">
    <property type="protein sequence ID" value="BDD08665.1"/>
    <property type="molecule type" value="Genomic_DNA"/>
</dbReference>
<dbReference type="GO" id="GO:0008987">
    <property type="term" value="F:quinolinate synthetase A activity"/>
    <property type="evidence" value="ECO:0007669"/>
    <property type="project" value="UniProtKB-UniRule"/>
</dbReference>
<evidence type="ECO:0000256" key="7">
    <source>
        <dbReference type="ARBA" id="ARBA00022723"/>
    </source>
</evidence>
<comment type="catalytic activity">
    <reaction evidence="10">
        <text>iminosuccinate + dihydroxyacetone phosphate = quinolinate + phosphate + 2 H2O + H(+)</text>
        <dbReference type="Rhea" id="RHEA:25888"/>
        <dbReference type="ChEBI" id="CHEBI:15377"/>
        <dbReference type="ChEBI" id="CHEBI:15378"/>
        <dbReference type="ChEBI" id="CHEBI:29959"/>
        <dbReference type="ChEBI" id="CHEBI:43474"/>
        <dbReference type="ChEBI" id="CHEBI:57642"/>
        <dbReference type="ChEBI" id="CHEBI:77875"/>
        <dbReference type="EC" id="2.5.1.72"/>
    </reaction>
</comment>
<protein>
    <recommendedName>
        <fullName evidence="2 10">Quinolinate synthase</fullName>
        <ecNumber evidence="2 10">2.5.1.72</ecNumber>
    </recommendedName>
</protein>
<dbReference type="Pfam" id="PF02445">
    <property type="entry name" value="NadA"/>
    <property type="match status" value="1"/>
</dbReference>